<evidence type="ECO:0000256" key="1">
    <source>
        <dbReference type="SAM" id="MobiDB-lite"/>
    </source>
</evidence>
<feature type="region of interest" description="Disordered" evidence="1">
    <location>
        <begin position="38"/>
        <end position="70"/>
    </location>
</feature>
<name>A0A2P5CXL2_PARAD</name>
<feature type="compositionally biased region" description="Acidic residues" evidence="1">
    <location>
        <begin position="45"/>
        <end position="54"/>
    </location>
</feature>
<reference evidence="3" key="1">
    <citation type="submission" date="2016-06" db="EMBL/GenBank/DDBJ databases">
        <title>Parallel loss of symbiosis genes in relatives of nitrogen-fixing non-legume Parasponia.</title>
        <authorList>
            <person name="Van Velzen R."/>
            <person name="Holmer R."/>
            <person name="Bu F."/>
            <person name="Rutten L."/>
            <person name="Van Zeijl A."/>
            <person name="Liu W."/>
            <person name="Santuari L."/>
            <person name="Cao Q."/>
            <person name="Sharma T."/>
            <person name="Shen D."/>
            <person name="Roswanjaya Y."/>
            <person name="Wardhani T."/>
            <person name="Kalhor M.S."/>
            <person name="Jansen J."/>
            <person name="Van den Hoogen J."/>
            <person name="Gungor B."/>
            <person name="Hartog M."/>
            <person name="Hontelez J."/>
            <person name="Verver J."/>
            <person name="Yang W.-C."/>
            <person name="Schijlen E."/>
            <person name="Repin R."/>
            <person name="Schilthuizen M."/>
            <person name="Schranz E."/>
            <person name="Heidstra R."/>
            <person name="Miyata K."/>
            <person name="Fedorova E."/>
            <person name="Kohlen W."/>
            <person name="Bisseling T."/>
            <person name="Smit S."/>
            <person name="Geurts R."/>
        </authorList>
    </citation>
    <scope>NUCLEOTIDE SEQUENCE [LARGE SCALE GENOMIC DNA]</scope>
    <source>
        <strain evidence="3">cv. WU1-14</strain>
    </source>
</reference>
<dbReference type="InterPro" id="IPR038944">
    <property type="entry name" value="OEP7-like"/>
</dbReference>
<dbReference type="PANTHER" id="PTHR33982:SF5">
    <property type="entry name" value="OUTER ENVELOPE MEMBRANE PROTEIN 7"/>
    <property type="match status" value="1"/>
</dbReference>
<organism evidence="2 3">
    <name type="scientific">Parasponia andersonii</name>
    <name type="common">Sponia andersonii</name>
    <dbReference type="NCBI Taxonomy" id="3476"/>
    <lineage>
        <taxon>Eukaryota</taxon>
        <taxon>Viridiplantae</taxon>
        <taxon>Streptophyta</taxon>
        <taxon>Embryophyta</taxon>
        <taxon>Tracheophyta</taxon>
        <taxon>Spermatophyta</taxon>
        <taxon>Magnoliopsida</taxon>
        <taxon>eudicotyledons</taxon>
        <taxon>Gunneridae</taxon>
        <taxon>Pentapetalae</taxon>
        <taxon>rosids</taxon>
        <taxon>fabids</taxon>
        <taxon>Rosales</taxon>
        <taxon>Cannabaceae</taxon>
        <taxon>Parasponia</taxon>
    </lineage>
</organism>
<dbReference type="GO" id="GO:0009707">
    <property type="term" value="C:chloroplast outer membrane"/>
    <property type="evidence" value="ECO:0007669"/>
    <property type="project" value="TreeGrafter"/>
</dbReference>
<evidence type="ECO:0000313" key="2">
    <source>
        <dbReference type="EMBL" id="PON65792.1"/>
    </source>
</evidence>
<sequence>MKKSTATKQAMVVFGALTLGWLAIELAFKPILDRARAAMDKSDPDQDDDDAAEESDQKSSAESGFVATAD</sequence>
<comment type="caution">
    <text evidence="2">The sequence shown here is derived from an EMBL/GenBank/DDBJ whole genome shotgun (WGS) entry which is preliminary data.</text>
</comment>
<gene>
    <name evidence="2" type="ORF">PanWU01x14_115350</name>
</gene>
<keyword evidence="3" id="KW-1185">Reference proteome</keyword>
<dbReference type="AlphaFoldDB" id="A0A2P5CXL2"/>
<dbReference type="Proteomes" id="UP000237105">
    <property type="component" value="Unassembled WGS sequence"/>
</dbReference>
<dbReference type="PANTHER" id="PTHR33982">
    <property type="entry name" value="OUTER ENVELOPE MEMBRANE PROTEIN 7-RELATED"/>
    <property type="match status" value="1"/>
</dbReference>
<accession>A0A2P5CXL2</accession>
<proteinExistence type="predicted"/>
<dbReference type="OrthoDB" id="754892at2759"/>
<protein>
    <submittedName>
        <fullName evidence="2">Outer envelope membrane protein</fullName>
    </submittedName>
</protein>
<evidence type="ECO:0000313" key="3">
    <source>
        <dbReference type="Proteomes" id="UP000237105"/>
    </source>
</evidence>
<dbReference type="EMBL" id="JXTB01000085">
    <property type="protein sequence ID" value="PON65792.1"/>
    <property type="molecule type" value="Genomic_DNA"/>
</dbReference>